<reference evidence="1" key="1">
    <citation type="journal article" date="2014" name="Front. Microbiol.">
        <title>High frequency of phylogenetically diverse reductive dehalogenase-homologous genes in deep subseafloor sedimentary metagenomes.</title>
        <authorList>
            <person name="Kawai M."/>
            <person name="Futagami T."/>
            <person name="Toyoda A."/>
            <person name="Takaki Y."/>
            <person name="Nishi S."/>
            <person name="Hori S."/>
            <person name="Arai W."/>
            <person name="Tsubouchi T."/>
            <person name="Morono Y."/>
            <person name="Uchiyama I."/>
            <person name="Ito T."/>
            <person name="Fujiyama A."/>
            <person name="Inagaki F."/>
            <person name="Takami H."/>
        </authorList>
    </citation>
    <scope>NUCLEOTIDE SEQUENCE</scope>
    <source>
        <strain evidence="1">Expedition CK06-06</strain>
    </source>
</reference>
<comment type="caution">
    <text evidence="1">The sequence shown here is derived from an EMBL/GenBank/DDBJ whole genome shotgun (WGS) entry which is preliminary data.</text>
</comment>
<protein>
    <submittedName>
        <fullName evidence="1">Uncharacterized protein</fullName>
    </submittedName>
</protein>
<name>X0T878_9ZZZZ</name>
<dbReference type="AlphaFoldDB" id="X0T878"/>
<organism evidence="1">
    <name type="scientific">marine sediment metagenome</name>
    <dbReference type="NCBI Taxonomy" id="412755"/>
    <lineage>
        <taxon>unclassified sequences</taxon>
        <taxon>metagenomes</taxon>
        <taxon>ecological metagenomes</taxon>
    </lineage>
</organism>
<proteinExistence type="predicted"/>
<evidence type="ECO:0000313" key="1">
    <source>
        <dbReference type="EMBL" id="GAF84397.1"/>
    </source>
</evidence>
<gene>
    <name evidence="1" type="ORF">S01H1_04445</name>
</gene>
<accession>X0T878</accession>
<sequence length="90" mass="10178">MRIKSTGPDAFKGHFLEARSVTTSCGGSKENNSNSQKALELYRKAQKRIKKGDWAGYGKAVKELGKILEKLGNQRPEKYNRNCNKNRANY</sequence>
<dbReference type="EMBL" id="BARS01002344">
    <property type="protein sequence ID" value="GAF84397.1"/>
    <property type="molecule type" value="Genomic_DNA"/>
</dbReference>